<dbReference type="AlphaFoldDB" id="A0A5B8LTC4"/>
<name>A0A5B8LTC4_9HYPH</name>
<organism evidence="1 2">
    <name type="scientific">Devosia ginsengisoli</name>
    <dbReference type="NCBI Taxonomy" id="400770"/>
    <lineage>
        <taxon>Bacteria</taxon>
        <taxon>Pseudomonadati</taxon>
        <taxon>Pseudomonadota</taxon>
        <taxon>Alphaproteobacteria</taxon>
        <taxon>Hyphomicrobiales</taxon>
        <taxon>Devosiaceae</taxon>
        <taxon>Devosia</taxon>
    </lineage>
</organism>
<dbReference type="RefSeq" id="WP_146289307.1">
    <property type="nucleotide sequence ID" value="NZ_CP042304.1"/>
</dbReference>
<keyword evidence="2" id="KW-1185">Reference proteome</keyword>
<evidence type="ECO:0000313" key="1">
    <source>
        <dbReference type="EMBL" id="QDZ10520.1"/>
    </source>
</evidence>
<sequence>MNIPKTRQITMQNATEVTVDRIPTDDGREIESRWPSDDGQDVPGWEYETLRTMSGEVYRVPVRQTEH</sequence>
<dbReference type="Proteomes" id="UP000315364">
    <property type="component" value="Chromosome"/>
</dbReference>
<accession>A0A5B8LTC4</accession>
<reference evidence="1 2" key="1">
    <citation type="submission" date="2019-07" db="EMBL/GenBank/DDBJ databases">
        <title>Full genome sequence of Devosia sp. Gsoil 520.</title>
        <authorList>
            <person name="Im W.-T."/>
        </authorList>
    </citation>
    <scope>NUCLEOTIDE SEQUENCE [LARGE SCALE GENOMIC DNA]</scope>
    <source>
        <strain evidence="1 2">Gsoil 520</strain>
    </source>
</reference>
<protein>
    <submittedName>
        <fullName evidence="1">Uncharacterized protein</fullName>
    </submittedName>
</protein>
<evidence type="ECO:0000313" key="2">
    <source>
        <dbReference type="Proteomes" id="UP000315364"/>
    </source>
</evidence>
<dbReference type="EMBL" id="CP042304">
    <property type="protein sequence ID" value="QDZ10520.1"/>
    <property type="molecule type" value="Genomic_DNA"/>
</dbReference>
<gene>
    <name evidence="1" type="ORF">FPZ08_07010</name>
</gene>
<proteinExistence type="predicted"/>
<dbReference type="KEGG" id="dea:FPZ08_07010"/>